<comment type="caution">
    <text evidence="1">The sequence shown here is derived from an EMBL/GenBank/DDBJ whole genome shotgun (WGS) entry which is preliminary data.</text>
</comment>
<accession>A0A813L4W0</accession>
<dbReference type="Proteomes" id="UP000626109">
    <property type="component" value="Unassembled WGS sequence"/>
</dbReference>
<gene>
    <name evidence="1" type="ORF">PGLA2088_LOCUS40898</name>
</gene>
<evidence type="ECO:0000313" key="1">
    <source>
        <dbReference type="EMBL" id="CAE8719811.1"/>
    </source>
</evidence>
<name>A0A813L4W0_POLGL</name>
<protein>
    <submittedName>
        <fullName evidence="1">Uncharacterized protein</fullName>
    </submittedName>
</protein>
<sequence>MERHGEILHMILLALGQSLKVPHLADLPRFLAIFLHYRGHCQPGLEGAQPFISYHLPAKHNTPGTKVTAKRLCQKGSTAEVSGGKLPKAEKQAAVMRTGQVRTSCDRPAGFQPCLQQQSVEGKPRLASWNLANLQP</sequence>
<reference evidence="1" key="1">
    <citation type="submission" date="2021-02" db="EMBL/GenBank/DDBJ databases">
        <authorList>
            <person name="Dougan E. K."/>
            <person name="Rhodes N."/>
            <person name="Thang M."/>
            <person name="Chan C."/>
        </authorList>
    </citation>
    <scope>NUCLEOTIDE SEQUENCE</scope>
</reference>
<proteinExistence type="predicted"/>
<dbReference type="AlphaFoldDB" id="A0A813L4W0"/>
<dbReference type="EMBL" id="CAJNNW010033646">
    <property type="protein sequence ID" value="CAE8719811.1"/>
    <property type="molecule type" value="Genomic_DNA"/>
</dbReference>
<evidence type="ECO:0000313" key="2">
    <source>
        <dbReference type="Proteomes" id="UP000626109"/>
    </source>
</evidence>
<organism evidence="1 2">
    <name type="scientific">Polarella glacialis</name>
    <name type="common">Dinoflagellate</name>
    <dbReference type="NCBI Taxonomy" id="89957"/>
    <lineage>
        <taxon>Eukaryota</taxon>
        <taxon>Sar</taxon>
        <taxon>Alveolata</taxon>
        <taxon>Dinophyceae</taxon>
        <taxon>Suessiales</taxon>
        <taxon>Suessiaceae</taxon>
        <taxon>Polarella</taxon>
    </lineage>
</organism>